<accession>A0A8S9ZKX2</accession>
<name>A0A8S9ZKX2_9BILA</name>
<gene>
    <name evidence="2" type="ORF">Mgra_00006804</name>
</gene>
<protein>
    <submittedName>
        <fullName evidence="2">Uncharacterized protein</fullName>
    </submittedName>
</protein>
<feature type="region of interest" description="Disordered" evidence="1">
    <location>
        <begin position="32"/>
        <end position="96"/>
    </location>
</feature>
<organism evidence="2 3">
    <name type="scientific">Meloidogyne graminicola</name>
    <dbReference type="NCBI Taxonomy" id="189291"/>
    <lineage>
        <taxon>Eukaryota</taxon>
        <taxon>Metazoa</taxon>
        <taxon>Ecdysozoa</taxon>
        <taxon>Nematoda</taxon>
        <taxon>Chromadorea</taxon>
        <taxon>Rhabditida</taxon>
        <taxon>Tylenchina</taxon>
        <taxon>Tylenchomorpha</taxon>
        <taxon>Tylenchoidea</taxon>
        <taxon>Meloidogynidae</taxon>
        <taxon>Meloidogyninae</taxon>
        <taxon>Meloidogyne</taxon>
    </lineage>
</organism>
<reference evidence="2" key="1">
    <citation type="journal article" date="2020" name="Ecol. Evol.">
        <title>Genome structure and content of the rice root-knot nematode (Meloidogyne graminicola).</title>
        <authorList>
            <person name="Phan N.T."/>
            <person name="Danchin E.G.J."/>
            <person name="Klopp C."/>
            <person name="Perfus-Barbeoch L."/>
            <person name="Kozlowski D.K."/>
            <person name="Koutsovoulos G.D."/>
            <person name="Lopez-Roques C."/>
            <person name="Bouchez O."/>
            <person name="Zahm M."/>
            <person name="Besnard G."/>
            <person name="Bellafiore S."/>
        </authorList>
    </citation>
    <scope>NUCLEOTIDE SEQUENCE</scope>
    <source>
        <strain evidence="2">VN-18</strain>
    </source>
</reference>
<evidence type="ECO:0000313" key="3">
    <source>
        <dbReference type="Proteomes" id="UP000605970"/>
    </source>
</evidence>
<comment type="caution">
    <text evidence="2">The sequence shown here is derived from an EMBL/GenBank/DDBJ whole genome shotgun (WGS) entry which is preliminary data.</text>
</comment>
<dbReference type="Proteomes" id="UP000605970">
    <property type="component" value="Unassembled WGS sequence"/>
</dbReference>
<dbReference type="AlphaFoldDB" id="A0A8S9ZKX2"/>
<feature type="compositionally biased region" description="Basic residues" evidence="1">
    <location>
        <begin position="43"/>
        <end position="54"/>
    </location>
</feature>
<dbReference type="OrthoDB" id="269919at2759"/>
<keyword evidence="3" id="KW-1185">Reference proteome</keyword>
<proteinExistence type="predicted"/>
<dbReference type="EMBL" id="JABEBT010000069">
    <property type="protein sequence ID" value="KAF7633836.1"/>
    <property type="molecule type" value="Genomic_DNA"/>
</dbReference>
<evidence type="ECO:0000256" key="1">
    <source>
        <dbReference type="SAM" id="MobiDB-lite"/>
    </source>
</evidence>
<feature type="compositionally biased region" description="Low complexity" evidence="1">
    <location>
        <begin position="57"/>
        <end position="74"/>
    </location>
</feature>
<evidence type="ECO:0000313" key="2">
    <source>
        <dbReference type="EMBL" id="KAF7633836.1"/>
    </source>
</evidence>
<sequence length="931" mass="109239">MRGTEMSFIRDRKDLERKMFKIRRNVFPPILTNRVPQNSAQRSSKHKEARKVRFHVSEPSSSYSQSSGDISSSSNDEQEELCNQNTQSLSNTNCTNSINNEEKKAKIIEETSKNNFYFKYSAIINYEKDDDEMSHLSSCSSNSSNYVENEWSDLEGNTQQRSRETQEAEIKEQFKEAFSHLSKGEYEKTASICTLILTHPIMQTFYVADWEAFDWTENGRKKGVGEGSIIHSDMAKIFFNINLAMIGIAENPLPFYIQSLSIHPELKDLWFLAGIAASKLKDWRSARFCFGHCDDEIRTIEALLLVNFCEQNFLECSFTLNKLFKIYPKHELGLFIYSFILQNFPFWKEFYDQIFKEELIKIDNYKFKNLFNKLEQITKNTTKFIQFSLFSNNLIKELLPKYSPLRIKLRNDMRMEDLGICLCNIFDRVENFSSFAEQKIIFYMDTNTEETQKENSTSKDENYLKNNINKNCNKFQDKDSNGIASQKAALDQIDGTTTSENEPNTTFSSDIEIIEEERTKLTTTTPKTSIKTNAQNEYYFNGNFKNNNNSTPKLNNIRRPLCWAEKNKFWTKLRQKYKQRSQRNKIERENDASLRRSQRVQNSPKYFNIAESWAWNLKLSGKELKYFTKLIRLAHNSLTNKVPDPLINYRWIEELPCINPLIEKFVDASNNENWELSEYLFNFLQFVCEKKNVGLTLGQAEVFRQVYIRWSSTFLNLTTKNASIETNLYIHQMAAELGSHRALSILQLYLDGEFIKNFKQNINSSQKINKLAEETTTDLSLFKNSELEKSQIDLFKWIFERIEAEQKEKLDNSKTMEFDNTIEINSDSEQNRRLRDLKIRYRWSGFIFKNFLLLIANLQPNELGLLQQQSSESIHFILIYCQIKKALNELLNSENNKDIKLYTNANFGINCLSKRNLEEFLKKKVAEFDDS</sequence>
<feature type="compositionally biased region" description="Polar residues" evidence="1">
    <location>
        <begin position="81"/>
        <end position="95"/>
    </location>
</feature>